<feature type="compositionally biased region" description="Polar residues" evidence="1">
    <location>
        <begin position="1"/>
        <end position="13"/>
    </location>
</feature>
<proteinExistence type="predicted"/>
<dbReference type="OrthoDB" id="5062998at2"/>
<comment type="caution">
    <text evidence="2">The sequence shown here is derived from an EMBL/GenBank/DDBJ whole genome shotgun (WGS) entry which is preliminary data.</text>
</comment>
<reference evidence="2 3" key="1">
    <citation type="submission" date="2016-04" db="EMBL/GenBank/DDBJ databases">
        <title>First whole genome shotgun sequence of the bacterium Enteractinococcus sp. strain UASWS1574.</title>
        <authorList>
            <person name="Crovadore J."/>
            <person name="Chablais R."/>
            <person name="Lefort F."/>
        </authorList>
    </citation>
    <scope>NUCLEOTIDE SEQUENCE [LARGE SCALE GENOMIC DNA]</scope>
    <source>
        <strain evidence="2 3">UASWS1574</strain>
    </source>
</reference>
<dbReference type="RefSeq" id="WP_043055697.1">
    <property type="nucleotide sequence ID" value="NZ_LXEY01000008.1"/>
</dbReference>
<dbReference type="InterPro" id="IPR027417">
    <property type="entry name" value="P-loop_NTPase"/>
</dbReference>
<evidence type="ECO:0008006" key="4">
    <source>
        <dbReference type="Google" id="ProtNLM"/>
    </source>
</evidence>
<evidence type="ECO:0000313" key="2">
    <source>
        <dbReference type="EMBL" id="OAV62797.1"/>
    </source>
</evidence>
<evidence type="ECO:0000256" key="1">
    <source>
        <dbReference type="SAM" id="MobiDB-lite"/>
    </source>
</evidence>
<accession>A0A1B7M2G7</accession>
<dbReference type="EMBL" id="LXEY01000008">
    <property type="protein sequence ID" value="OAV62797.1"/>
    <property type="molecule type" value="Genomic_DNA"/>
</dbReference>
<name>A0A1B7M2G7_9MICC</name>
<sequence>MEQSDITANSSSDIPEKRSSRRGKTQKSSVNTSHGNATWSIDDYGKDMTGAAAAKLHDSAVAPVVAAARGYWRASTQEEYDRWAKYVGIKKTQLMYLSVAEGVVGTDDDGFELDGLIMPWYSIKYTKLQRDGEPTDGFEPEWQLRPAEPVDMGNPKPMKYVFSKGASMYLDIHPATPSSWLDKAPVVLFAEGLLKGDSAMTAHLIAHGADEDLLTDTSEHAADRLMDFMESLPIDSRVLVLRSPSATTFQNDPVSLGMLNLTDRVAWMGFDADIETNPKVWDQARKFRQHLLNHQKVRQVKLLSPTADDGGKDGIDDFLSHRGSWEDLIDPDGGHLRHKMPERPRITDENVKPGSWRITDDFAAVEELKVTTDDQGLNSGTQWMPADVGLGGQVVFIEDRREPTNKELLTGQAADPIEGGSADAYVGIDVSYRTDDNDVITYRVVGPIVILSMLPAEWRQTDTHIPHGLSMHPHWPPRGQKGEKWLEAVKRASNNTETYIEWTKMGWVPVEGDMPAFIVGDTVTAWSHESAASVRPGITTDDLHNLTSFGVGGTDENPVHHPADNLEAWRTQAVEDFHEIRRLYLDNEPWTDLGVAGIVLLSALRPVVPIFEPVSNPRSTIFIYGPAGGGKSMTAKYIMAFWAANGSDFSSALPGSAEDTRAAMEHAVSITPIWTIDDLAPSPTRRASEAQETAITDIIRSTFNASPKMRMTREMGVRKTSKPAAQLIVTAENELSVPSATQRSVMLRIGRGSLNPSPNVTNTINTAAASGLQARVTQHAVLGLYQCMGPFGWRRITELFTQYYHDEQKLIQKMLMARGLPQSKVQRLSEVTSDITIVIPFLRTLAQGLGLGTEWGEYLKEDPRWGKEKLLREAIVDYMVSNYQEQEDATPGKSILTAVRLTLDMHQAHIESAEDPKRPPYVSDGDEKIDGMTDAHLNSRLGWLIDAEGNARPQGPTIGRLIRSSKHGDVVLLNAHAAFTTASRHHDTIILPGMKQQAAMSGIWEEGLAPETLYELRGNVGNSRNGVRVQTDKGVRFTGVPVDIRTLLELD</sequence>
<dbReference type="AlphaFoldDB" id="A0A1B7M2G7"/>
<dbReference type="Gene3D" id="3.40.50.300">
    <property type="entry name" value="P-loop containing nucleotide triphosphate hydrolases"/>
    <property type="match status" value="1"/>
</dbReference>
<feature type="compositionally biased region" description="Polar residues" evidence="1">
    <location>
        <begin position="26"/>
        <end position="36"/>
    </location>
</feature>
<keyword evidence="3" id="KW-1185">Reference proteome</keyword>
<protein>
    <recommendedName>
        <fullName evidence="4">DUF927 domain-containing protein</fullName>
    </recommendedName>
</protein>
<organism evidence="2 3">
    <name type="scientific">Enteractinococcus helveticum</name>
    <dbReference type="NCBI Taxonomy" id="1837282"/>
    <lineage>
        <taxon>Bacteria</taxon>
        <taxon>Bacillati</taxon>
        <taxon>Actinomycetota</taxon>
        <taxon>Actinomycetes</taxon>
        <taxon>Micrococcales</taxon>
        <taxon>Micrococcaceae</taxon>
    </lineage>
</organism>
<dbReference type="Proteomes" id="UP000078292">
    <property type="component" value="Unassembled WGS sequence"/>
</dbReference>
<feature type="region of interest" description="Disordered" evidence="1">
    <location>
        <begin position="1"/>
        <end position="36"/>
    </location>
</feature>
<gene>
    <name evidence="2" type="ORF">A6F49_04635</name>
</gene>
<evidence type="ECO:0000313" key="3">
    <source>
        <dbReference type="Proteomes" id="UP000078292"/>
    </source>
</evidence>